<name>C7ZQ05_FUSV7</name>
<protein>
    <submittedName>
        <fullName evidence="1">Uncharacterized protein</fullName>
    </submittedName>
</protein>
<dbReference type="Proteomes" id="UP000005206">
    <property type="component" value="Unassembled WGS sequence"/>
</dbReference>
<gene>
    <name evidence="1" type="ORF">NECHADRAFT_89051</name>
</gene>
<organism evidence="1 2">
    <name type="scientific">Fusarium vanettenii (strain ATCC MYA-4622 / CBS 123669 / FGSC 9596 / NRRL 45880 / 77-13-4)</name>
    <name type="common">Fusarium solani subsp. pisi</name>
    <dbReference type="NCBI Taxonomy" id="660122"/>
    <lineage>
        <taxon>Eukaryota</taxon>
        <taxon>Fungi</taxon>
        <taxon>Dikarya</taxon>
        <taxon>Ascomycota</taxon>
        <taxon>Pezizomycotina</taxon>
        <taxon>Sordariomycetes</taxon>
        <taxon>Hypocreomycetidae</taxon>
        <taxon>Hypocreales</taxon>
        <taxon>Nectriaceae</taxon>
        <taxon>Fusarium</taxon>
        <taxon>Fusarium solani species complex</taxon>
        <taxon>Fusarium vanettenii</taxon>
    </lineage>
</organism>
<dbReference type="InParanoid" id="C7ZQ05"/>
<evidence type="ECO:0000313" key="1">
    <source>
        <dbReference type="EMBL" id="EEU33901.1"/>
    </source>
</evidence>
<dbReference type="GeneID" id="9667137"/>
<reference evidence="1 2" key="1">
    <citation type="journal article" date="2009" name="PLoS Genet.">
        <title>The genome of Nectria haematococca: contribution of supernumerary chromosomes to gene expansion.</title>
        <authorList>
            <person name="Coleman J.J."/>
            <person name="Rounsley S.D."/>
            <person name="Rodriguez-Carres M."/>
            <person name="Kuo A."/>
            <person name="Wasmann C.C."/>
            <person name="Grimwood J."/>
            <person name="Schmutz J."/>
            <person name="Taga M."/>
            <person name="White G.J."/>
            <person name="Zhou S."/>
            <person name="Schwartz D.C."/>
            <person name="Freitag M."/>
            <person name="Ma L.J."/>
            <person name="Danchin E.G."/>
            <person name="Henrissat B."/>
            <person name="Coutinho P.M."/>
            <person name="Nelson D.R."/>
            <person name="Straney D."/>
            <person name="Napoli C.A."/>
            <person name="Barker B.M."/>
            <person name="Gribskov M."/>
            <person name="Rep M."/>
            <person name="Kroken S."/>
            <person name="Molnar I."/>
            <person name="Rensing C."/>
            <person name="Kennell J.C."/>
            <person name="Zamora J."/>
            <person name="Farman M.L."/>
            <person name="Selker E.U."/>
            <person name="Salamov A."/>
            <person name="Shapiro H."/>
            <person name="Pangilinan J."/>
            <person name="Lindquist E."/>
            <person name="Lamers C."/>
            <person name="Grigoriev I.V."/>
            <person name="Geiser D.M."/>
            <person name="Covert S.F."/>
            <person name="Temporini E."/>
            <person name="Vanetten H.D."/>
        </authorList>
    </citation>
    <scope>NUCLEOTIDE SEQUENCE [LARGE SCALE GENOMIC DNA]</scope>
    <source>
        <strain evidence="2">ATCC MYA-4622 / CBS 123669 / FGSC 9596 / NRRL 45880 / 77-13-4</strain>
    </source>
</reference>
<dbReference type="HOGENOM" id="CLU_1949383_0_0_1"/>
<dbReference type="InterPro" id="IPR036291">
    <property type="entry name" value="NAD(P)-bd_dom_sf"/>
</dbReference>
<keyword evidence="2" id="KW-1185">Reference proteome</keyword>
<dbReference type="OMA" id="KDGIMSD"/>
<dbReference type="Gene3D" id="3.40.50.720">
    <property type="entry name" value="NAD(P)-binding Rossmann-like Domain"/>
    <property type="match status" value="1"/>
</dbReference>
<dbReference type="AlphaFoldDB" id="C7ZQ05"/>
<dbReference type="KEGG" id="nhe:NECHADRAFT_89051"/>
<dbReference type="OrthoDB" id="191139at2759"/>
<evidence type="ECO:0000313" key="2">
    <source>
        <dbReference type="Proteomes" id="UP000005206"/>
    </source>
</evidence>
<dbReference type="EMBL" id="GG698977">
    <property type="protein sequence ID" value="EEU33901.1"/>
    <property type="molecule type" value="Genomic_DNA"/>
</dbReference>
<sequence length="129" mass="13758">MRLNDEYGTQGIHAWSVQPGAVQTDLARHMPDDGKNVLASDPYPAKVSKNPEQGAATSACGATAAALESMGGKYLENCQIAGPWKPSLGHWGPGRCICQKVDHREVSWRANLFGPGALSGTFQHEQASL</sequence>
<dbReference type="SUPFAM" id="SSF51735">
    <property type="entry name" value="NAD(P)-binding Rossmann-fold domains"/>
    <property type="match status" value="1"/>
</dbReference>
<proteinExistence type="predicted"/>
<dbReference type="RefSeq" id="XP_003039614.1">
    <property type="nucleotide sequence ID" value="XM_003039568.1"/>
</dbReference>
<dbReference type="VEuPathDB" id="FungiDB:NECHADRAFT_89051"/>
<accession>C7ZQ05</accession>